<dbReference type="EMBL" id="CAJPVJ010003151">
    <property type="protein sequence ID" value="CAG2167229.1"/>
    <property type="molecule type" value="Genomic_DNA"/>
</dbReference>
<proteinExistence type="predicted"/>
<dbReference type="CDD" id="cd08060">
    <property type="entry name" value="MPN_UPF0172"/>
    <property type="match status" value="1"/>
</dbReference>
<reference evidence="1" key="1">
    <citation type="submission" date="2020-11" db="EMBL/GenBank/DDBJ databases">
        <authorList>
            <person name="Tran Van P."/>
        </authorList>
    </citation>
    <scope>NUCLEOTIDE SEQUENCE</scope>
</reference>
<dbReference type="InterPro" id="IPR005366">
    <property type="entry name" value="EMC8/9"/>
</dbReference>
<dbReference type="AlphaFoldDB" id="A0A7R9LW33"/>
<accession>A0A7R9LW33</accession>
<gene>
    <name evidence="1" type="ORF">ONB1V03_LOCUS6741</name>
</gene>
<dbReference type="EMBL" id="OC917976">
    <property type="protein sequence ID" value="CAD7648409.1"/>
    <property type="molecule type" value="Genomic_DNA"/>
</dbReference>
<evidence type="ECO:0000313" key="2">
    <source>
        <dbReference type="Proteomes" id="UP000728032"/>
    </source>
</evidence>
<evidence type="ECO:0008006" key="3">
    <source>
        <dbReference type="Google" id="ProtNLM"/>
    </source>
</evidence>
<dbReference type="Proteomes" id="UP000728032">
    <property type="component" value="Unassembled WGS sequence"/>
</dbReference>
<dbReference type="GO" id="GO:0072546">
    <property type="term" value="C:EMC complex"/>
    <property type="evidence" value="ECO:0007669"/>
    <property type="project" value="InterPro"/>
</dbReference>
<evidence type="ECO:0000313" key="1">
    <source>
        <dbReference type="EMBL" id="CAD7648409.1"/>
    </source>
</evidence>
<dbReference type="OrthoDB" id="194468at2759"/>
<dbReference type="Pfam" id="PF03665">
    <property type="entry name" value="UPF0172"/>
    <property type="match status" value="1"/>
</dbReference>
<dbReference type="PANTHER" id="PTHR12941">
    <property type="entry name" value="ER MEMBRANE PROTEIN COMPLEX"/>
    <property type="match status" value="1"/>
</dbReference>
<keyword evidence="2" id="KW-1185">Reference proteome</keyword>
<sequence>MEVVVKTRAYVKICMHSLKYPHSTVCGLLLTTKRKKASTNQTYIEFLDAIPLIHSGHGLTHVLETALIQISNYYKSSDVQIGGIYQANKYFFDSQPNVFAQRLGEKVLENNSEAVVVMVNNIGLAQALDDQNEMDSALTVYHLSDQKWKAKSGGHRFENPSQAFNAVQEFIFKSQLHFQLIDFDNHLDDIRMDWNNKHINDVIDNWIKVSVD</sequence>
<organism evidence="1">
    <name type="scientific">Oppiella nova</name>
    <dbReference type="NCBI Taxonomy" id="334625"/>
    <lineage>
        <taxon>Eukaryota</taxon>
        <taxon>Metazoa</taxon>
        <taxon>Ecdysozoa</taxon>
        <taxon>Arthropoda</taxon>
        <taxon>Chelicerata</taxon>
        <taxon>Arachnida</taxon>
        <taxon>Acari</taxon>
        <taxon>Acariformes</taxon>
        <taxon>Sarcoptiformes</taxon>
        <taxon>Oribatida</taxon>
        <taxon>Brachypylina</taxon>
        <taxon>Oppioidea</taxon>
        <taxon>Oppiidae</taxon>
        <taxon>Oppiella</taxon>
    </lineage>
</organism>
<protein>
    <recommendedName>
        <fullName evidence="3">MPN domain-containing protein</fullName>
    </recommendedName>
</protein>
<dbReference type="PANTHER" id="PTHR12941:SF10">
    <property type="entry name" value="ER MEMBRANE PROTEIN COMPLEX SUBUNIT 8_9 HOMOLOG"/>
    <property type="match status" value="1"/>
</dbReference>
<name>A0A7R9LW33_9ACAR</name>